<name>A0A2S8BAR9_9SPHN</name>
<dbReference type="Proteomes" id="UP000238954">
    <property type="component" value="Chromosome"/>
</dbReference>
<evidence type="ECO:0000313" key="2">
    <source>
        <dbReference type="Proteomes" id="UP000238954"/>
    </source>
</evidence>
<protein>
    <submittedName>
        <fullName evidence="1">Uncharacterized protein</fullName>
    </submittedName>
</protein>
<proteinExistence type="predicted"/>
<gene>
    <name evidence="1" type="ORF">CVO77_00295</name>
</gene>
<dbReference type="EMBL" id="PHFW01000001">
    <property type="protein sequence ID" value="PQM29413.1"/>
    <property type="molecule type" value="Genomic_DNA"/>
</dbReference>
<sequence length="139" mass="15530">MRYGQDLLGQTESRVVIDEVNSWIRRTGTNYNRLVTAAGVAPSTRSAVRTRQRRLTIDTADKLRAAMAAYPHGIERGEHKARVRQAARQALDRQRAKQSRDYPAALVDSSLCVKCGARRVLGCEHHPLILSAAPLNERI</sequence>
<comment type="caution">
    <text evidence="1">The sequence shown here is derived from an EMBL/GenBank/DDBJ whole genome shotgun (WGS) entry which is preliminary data.</text>
</comment>
<reference evidence="2" key="1">
    <citation type="submission" date="2017-11" db="EMBL/GenBank/DDBJ databases">
        <title>The complete genome sequence of Sphingopyxis pomeranensis sp. nov. strain WS5A3p.</title>
        <authorList>
            <person name="Kaminski M.A."/>
        </authorList>
    </citation>
    <scope>NUCLEOTIDE SEQUENCE [LARGE SCALE GENOMIC DNA]</scope>
    <source>
        <strain evidence="2">WS5A3p</strain>
    </source>
</reference>
<dbReference type="AlphaFoldDB" id="A0A2S8BAR9"/>
<organism evidence="1 2">
    <name type="scientific">Sphingopyxis lindanitolerans</name>
    <dbReference type="NCBI Taxonomy" id="2054227"/>
    <lineage>
        <taxon>Bacteria</taxon>
        <taxon>Pseudomonadati</taxon>
        <taxon>Pseudomonadota</taxon>
        <taxon>Alphaproteobacteria</taxon>
        <taxon>Sphingomonadales</taxon>
        <taxon>Sphingomonadaceae</taxon>
        <taxon>Sphingopyxis</taxon>
    </lineage>
</organism>
<keyword evidence="2" id="KW-1185">Reference proteome</keyword>
<dbReference type="RefSeq" id="WP_105997371.1">
    <property type="nucleotide sequence ID" value="NZ_CM009578.1"/>
</dbReference>
<accession>A0A2S8BAR9</accession>
<evidence type="ECO:0000313" key="1">
    <source>
        <dbReference type="EMBL" id="PQM29413.1"/>
    </source>
</evidence>